<reference evidence="4" key="1">
    <citation type="submission" date="2017-05" db="EMBL/GenBank/DDBJ databases">
        <authorList>
            <person name="Imhoff J.F."/>
            <person name="Rahn T."/>
            <person name="Kuenzel S."/>
            <person name="Neulinger S.C."/>
        </authorList>
    </citation>
    <scope>NUCLEOTIDE SEQUENCE</scope>
    <source>
        <strain evidence="4">LMG 28126</strain>
    </source>
</reference>
<dbReference type="Proteomes" id="UP000706333">
    <property type="component" value="Unassembled WGS sequence"/>
</dbReference>
<feature type="transmembrane region" description="Helical" evidence="2">
    <location>
        <begin position="235"/>
        <end position="252"/>
    </location>
</feature>
<feature type="compositionally biased region" description="Polar residues" evidence="1">
    <location>
        <begin position="50"/>
        <end position="60"/>
    </location>
</feature>
<feature type="compositionally biased region" description="Basic and acidic residues" evidence="1">
    <location>
        <begin position="23"/>
        <end position="33"/>
    </location>
</feature>
<dbReference type="AlphaFoldDB" id="A0A934TK83"/>
<gene>
    <name evidence="4" type="ORF">CCR87_05170</name>
</gene>
<sequence length="313" mass="33716">MWRPSLPAGPPWSRPRASPSIEETPRADPRVGADLRLLCRPSGRRGPATSVPTPGSTRTCDTCAGSRVGQRPGLMRRPSGRPASRTAAPTPGSARGPRPLRRSRMARRKVAHHDRPAPQQGAAATGPQRPPRGRGFAMETHDHAARDRLRLRQRRQDAVFAVLMMVFAVVMAFVVIPAGVRVPASVAHLPLSPRFFPYVLVGMVFVFAAAIAVMSVIGPPPLPPDAEAAALRPRWPLRLAALLAVLAGWVVLPERVGMAPLAVVATIALLLVGGERRIWMLGAVGVVVPVLVYLLFTEVFHVPMPAGPLLERR</sequence>
<keyword evidence="2" id="KW-1133">Transmembrane helix</keyword>
<keyword evidence="5" id="KW-1185">Reference proteome</keyword>
<feature type="compositionally biased region" description="Low complexity" evidence="1">
    <location>
        <begin position="117"/>
        <end position="127"/>
    </location>
</feature>
<feature type="transmembrane region" description="Helical" evidence="2">
    <location>
        <begin position="258"/>
        <end position="273"/>
    </location>
</feature>
<evidence type="ECO:0000259" key="3">
    <source>
        <dbReference type="Pfam" id="PF07331"/>
    </source>
</evidence>
<feature type="transmembrane region" description="Helical" evidence="2">
    <location>
        <begin position="195"/>
        <end position="214"/>
    </location>
</feature>
<reference evidence="4" key="2">
    <citation type="journal article" date="2020" name="Microorganisms">
        <title>Osmotic Adaptation and Compatible Solute Biosynthesis of Phototrophic Bacteria as Revealed from Genome Analyses.</title>
        <authorList>
            <person name="Imhoff J.F."/>
            <person name="Rahn T."/>
            <person name="Kunzel S."/>
            <person name="Keller A."/>
            <person name="Neulinger S.C."/>
        </authorList>
    </citation>
    <scope>NUCLEOTIDE SEQUENCE</scope>
    <source>
        <strain evidence="4">LMG 28126</strain>
    </source>
</reference>
<accession>A0A934TK83</accession>
<feature type="transmembrane region" description="Helical" evidence="2">
    <location>
        <begin position="278"/>
        <end position="296"/>
    </location>
</feature>
<keyword evidence="2" id="KW-0472">Membrane</keyword>
<feature type="compositionally biased region" description="Basic residues" evidence="1">
    <location>
        <begin position="98"/>
        <end position="112"/>
    </location>
</feature>
<feature type="domain" description="DUF1468" evidence="3">
    <location>
        <begin position="159"/>
        <end position="305"/>
    </location>
</feature>
<comment type="caution">
    <text evidence="4">The sequence shown here is derived from an EMBL/GenBank/DDBJ whole genome shotgun (WGS) entry which is preliminary data.</text>
</comment>
<organism evidence="4 5">
    <name type="scientific">Rhodobaculum claviforme</name>
    <dbReference type="NCBI Taxonomy" id="1549854"/>
    <lineage>
        <taxon>Bacteria</taxon>
        <taxon>Pseudomonadati</taxon>
        <taxon>Pseudomonadota</taxon>
        <taxon>Alphaproteobacteria</taxon>
        <taxon>Rhodobacterales</taxon>
        <taxon>Paracoccaceae</taxon>
        <taxon>Rhodobaculum</taxon>
    </lineage>
</organism>
<feature type="region of interest" description="Disordered" evidence="1">
    <location>
        <begin position="1"/>
        <end position="136"/>
    </location>
</feature>
<evidence type="ECO:0000256" key="2">
    <source>
        <dbReference type="SAM" id="Phobius"/>
    </source>
</evidence>
<dbReference type="EMBL" id="NHSD01000160">
    <property type="protein sequence ID" value="MBK5926742.1"/>
    <property type="molecule type" value="Genomic_DNA"/>
</dbReference>
<dbReference type="Pfam" id="PF07331">
    <property type="entry name" value="TctB"/>
    <property type="match status" value="1"/>
</dbReference>
<protein>
    <recommendedName>
        <fullName evidence="3">DUF1468 domain-containing protein</fullName>
    </recommendedName>
</protein>
<evidence type="ECO:0000313" key="5">
    <source>
        <dbReference type="Proteomes" id="UP000706333"/>
    </source>
</evidence>
<proteinExistence type="predicted"/>
<evidence type="ECO:0000313" key="4">
    <source>
        <dbReference type="EMBL" id="MBK5926742.1"/>
    </source>
</evidence>
<feature type="transmembrane region" description="Helical" evidence="2">
    <location>
        <begin position="158"/>
        <end position="180"/>
    </location>
</feature>
<name>A0A934TK83_9RHOB</name>
<dbReference type="InterPro" id="IPR009936">
    <property type="entry name" value="DUF1468"/>
</dbReference>
<evidence type="ECO:0000256" key="1">
    <source>
        <dbReference type="SAM" id="MobiDB-lite"/>
    </source>
</evidence>
<keyword evidence="2" id="KW-0812">Transmembrane</keyword>